<reference evidence="2" key="2">
    <citation type="submission" date="2025-09" db="UniProtKB">
        <authorList>
            <consortium name="Ensembl"/>
        </authorList>
    </citation>
    <scope>IDENTIFICATION</scope>
</reference>
<dbReference type="Proteomes" id="UP000694557">
    <property type="component" value="Unassembled WGS sequence"/>
</dbReference>
<accession>A0A8C7GPH9</accession>
<organism evidence="2 3">
    <name type="scientific">Oncorhynchus kisutch</name>
    <name type="common">Coho salmon</name>
    <name type="synonym">Salmo kisutch</name>
    <dbReference type="NCBI Taxonomy" id="8019"/>
    <lineage>
        <taxon>Eukaryota</taxon>
        <taxon>Metazoa</taxon>
        <taxon>Chordata</taxon>
        <taxon>Craniata</taxon>
        <taxon>Vertebrata</taxon>
        <taxon>Euteleostomi</taxon>
        <taxon>Actinopterygii</taxon>
        <taxon>Neopterygii</taxon>
        <taxon>Teleostei</taxon>
        <taxon>Protacanthopterygii</taxon>
        <taxon>Salmoniformes</taxon>
        <taxon>Salmonidae</taxon>
        <taxon>Salmoninae</taxon>
        <taxon>Oncorhynchus</taxon>
    </lineage>
</organism>
<feature type="transmembrane region" description="Helical" evidence="1">
    <location>
        <begin position="295"/>
        <end position="314"/>
    </location>
</feature>
<keyword evidence="3" id="KW-1185">Reference proteome</keyword>
<protein>
    <submittedName>
        <fullName evidence="2">Uncharacterized protein</fullName>
    </submittedName>
</protein>
<feature type="transmembrane region" description="Helical" evidence="1">
    <location>
        <begin position="64"/>
        <end position="86"/>
    </location>
</feature>
<feature type="transmembrane region" description="Helical" evidence="1">
    <location>
        <begin position="348"/>
        <end position="365"/>
    </location>
</feature>
<proteinExistence type="predicted"/>
<reference evidence="2" key="1">
    <citation type="submission" date="2025-08" db="UniProtKB">
        <authorList>
            <consortium name="Ensembl"/>
        </authorList>
    </citation>
    <scope>IDENTIFICATION</scope>
</reference>
<keyword evidence="1" id="KW-1133">Transmembrane helix</keyword>
<dbReference type="GO" id="GO:0043235">
    <property type="term" value="C:receptor complex"/>
    <property type="evidence" value="ECO:0007669"/>
    <property type="project" value="TreeGrafter"/>
</dbReference>
<keyword evidence="1" id="KW-0812">Transmembrane</keyword>
<feature type="transmembrane region" description="Helical" evidence="1">
    <location>
        <begin position="98"/>
        <end position="122"/>
    </location>
</feature>
<feature type="transmembrane region" description="Helical" evidence="1">
    <location>
        <begin position="263"/>
        <end position="289"/>
    </location>
</feature>
<dbReference type="GeneTree" id="ENSGT01000000216541"/>
<sequence>MWINGRGLNTLSLCEKCENFQNNLRYQKYYPLTLFLFILLLKVGMDCLVLFISLRRLNTSFMGVCGLSVFLVDVALACAVVTVWLLGPDRSPVSVCFLLAQASAVFNALPLPVLGLGLLDYATESRYTSCHAAPCRTLWNCTLTLLVWVLAGVRSGCSAFTILIEVEYEGGRHALGCVVQESVFVVHFSVGISVAVCCVLMLHYKRLSSWLKEANRLSEYRDNVNPTLHSDLSFRYAKFGKPGADKDEEKALAVETEWQRHPLYLGLTLGFSTTWASYLVMCVACELLGLAVPAYIAINLLWLECANSLLVGLANRKWAWLMMHDKPTVLPLHSFDNVPFRYDKRKQLCCYILLLIALLLAYMILNSSCP</sequence>
<evidence type="ECO:0000313" key="3">
    <source>
        <dbReference type="Proteomes" id="UP000694557"/>
    </source>
</evidence>
<dbReference type="PANTHER" id="PTHR15573:SF0">
    <property type="entry name" value="G-PROTEIN COUPLED RECEPTOR 160-RELATED"/>
    <property type="match status" value="1"/>
</dbReference>
<dbReference type="AlphaFoldDB" id="A0A8C7GPH9"/>
<dbReference type="InterPro" id="IPR042353">
    <property type="entry name" value="GPR160"/>
</dbReference>
<feature type="transmembrane region" description="Helical" evidence="1">
    <location>
        <begin position="184"/>
        <end position="204"/>
    </location>
</feature>
<name>A0A8C7GPH9_ONCKI</name>
<dbReference type="PANTHER" id="PTHR15573">
    <property type="entry name" value="G-PROTEIN COUPLED RECEPTOR 160-RELATED"/>
    <property type="match status" value="1"/>
</dbReference>
<dbReference type="GO" id="GO:0005886">
    <property type="term" value="C:plasma membrane"/>
    <property type="evidence" value="ECO:0007669"/>
    <property type="project" value="TreeGrafter"/>
</dbReference>
<feature type="transmembrane region" description="Helical" evidence="1">
    <location>
        <begin position="143"/>
        <end position="164"/>
    </location>
</feature>
<keyword evidence="1" id="KW-0472">Membrane</keyword>
<evidence type="ECO:0000256" key="1">
    <source>
        <dbReference type="SAM" id="Phobius"/>
    </source>
</evidence>
<dbReference type="Ensembl" id="ENSOKIT00005049119.1">
    <property type="protein sequence ID" value="ENSOKIP00005046559.1"/>
    <property type="gene ID" value="ENSOKIG00005019635.1"/>
</dbReference>
<evidence type="ECO:0000313" key="2">
    <source>
        <dbReference type="Ensembl" id="ENSOKIP00005046559.1"/>
    </source>
</evidence>
<feature type="transmembrane region" description="Helical" evidence="1">
    <location>
        <begin position="29"/>
        <end position="52"/>
    </location>
</feature>